<gene>
    <name evidence="2" type="ORF">DW264_10800</name>
</gene>
<accession>A0A3R6GVU7</accession>
<evidence type="ECO:0000313" key="2">
    <source>
        <dbReference type="EMBL" id="RHG27958.1"/>
    </source>
</evidence>
<protein>
    <submittedName>
        <fullName evidence="2">ABC transporter permease</fullName>
    </submittedName>
</protein>
<reference evidence="2 3" key="1">
    <citation type="submission" date="2018-08" db="EMBL/GenBank/DDBJ databases">
        <title>A genome reference for cultivated species of the human gut microbiota.</title>
        <authorList>
            <person name="Zou Y."/>
            <person name="Xue W."/>
            <person name="Luo G."/>
        </authorList>
    </citation>
    <scope>NUCLEOTIDE SEQUENCE [LARGE SCALE GENOMIC DNA]</scope>
    <source>
        <strain evidence="2 3">AM22-21LB</strain>
    </source>
</reference>
<dbReference type="PANTHER" id="PTHR37305">
    <property type="entry name" value="INTEGRAL MEMBRANE PROTEIN-RELATED"/>
    <property type="match status" value="1"/>
</dbReference>
<evidence type="ECO:0000256" key="1">
    <source>
        <dbReference type="SAM" id="Phobius"/>
    </source>
</evidence>
<keyword evidence="1" id="KW-0812">Transmembrane</keyword>
<feature type="transmembrane region" description="Helical" evidence="1">
    <location>
        <begin position="390"/>
        <end position="408"/>
    </location>
</feature>
<feature type="transmembrane region" description="Helical" evidence="1">
    <location>
        <begin position="205"/>
        <end position="227"/>
    </location>
</feature>
<feature type="transmembrane region" description="Helical" evidence="1">
    <location>
        <begin position="248"/>
        <end position="276"/>
    </location>
</feature>
<organism evidence="2 3">
    <name type="scientific">Roseburia intestinalis</name>
    <dbReference type="NCBI Taxonomy" id="166486"/>
    <lineage>
        <taxon>Bacteria</taxon>
        <taxon>Bacillati</taxon>
        <taxon>Bacillota</taxon>
        <taxon>Clostridia</taxon>
        <taxon>Lachnospirales</taxon>
        <taxon>Lachnospiraceae</taxon>
        <taxon>Roseburia</taxon>
    </lineage>
</organism>
<keyword evidence="1" id="KW-1133">Transmembrane helix</keyword>
<dbReference type="GO" id="GO:0140359">
    <property type="term" value="F:ABC-type transporter activity"/>
    <property type="evidence" value="ECO:0007669"/>
    <property type="project" value="InterPro"/>
</dbReference>
<name>A0A3R6GVU7_9FIRM</name>
<sequence length="418" mass="46447">MKTLFVLEFKKLAKKRMNIIVIAVCLVLVGLLFALPVKQFIVLNTEGEQIMGTAAITMERDFENAYAGELTNERITSDIAAYQALFDDPANVSQDSDTKALSKTAYFKHFFPYIDYWKLINGNYVAASTYDSSFSAITNMNLEDGVDFYAARDKKVSTMLNYSYADWNFSDSEKAFWQNRVSSVKTPYEYGYHAGWKLLLSCMELFVVGILGICICVSGTFSGEYQSGAASVILSSRYGKSKLVKAKIFAAFVYSLSAFTLFILVGCGIQLAAFGVDGWNLPIQVLSSIAPYRMSLLSAALIAVATLYLILLGMVSFTLLLSAKMKSSVPVLVMIILVSILPMFLGISETSGIWNRILVLLPYRATQPVFSDEFIGYFGYPLGGMTFDIVTVRMIVYAVIMLVCIPFARRAWKKHQVA</sequence>
<dbReference type="EMBL" id="QRID01000009">
    <property type="protein sequence ID" value="RHG27958.1"/>
    <property type="molecule type" value="Genomic_DNA"/>
</dbReference>
<dbReference type="PANTHER" id="PTHR37305:SF1">
    <property type="entry name" value="MEMBRANE PROTEIN"/>
    <property type="match status" value="1"/>
</dbReference>
<dbReference type="RefSeq" id="WP_118772518.1">
    <property type="nucleotide sequence ID" value="NZ_JADNJF010000035.1"/>
</dbReference>
<keyword evidence="1" id="KW-0472">Membrane</keyword>
<feature type="transmembrane region" description="Helical" evidence="1">
    <location>
        <begin position="328"/>
        <end position="347"/>
    </location>
</feature>
<dbReference type="AlphaFoldDB" id="A0A3R6GVU7"/>
<dbReference type="GO" id="GO:0005886">
    <property type="term" value="C:plasma membrane"/>
    <property type="evidence" value="ECO:0007669"/>
    <property type="project" value="UniProtKB-SubCell"/>
</dbReference>
<proteinExistence type="predicted"/>
<feature type="transmembrane region" description="Helical" evidence="1">
    <location>
        <begin position="296"/>
        <end position="321"/>
    </location>
</feature>
<dbReference type="Proteomes" id="UP000284051">
    <property type="component" value="Unassembled WGS sequence"/>
</dbReference>
<comment type="caution">
    <text evidence="2">The sequence shown here is derived from an EMBL/GenBank/DDBJ whole genome shotgun (WGS) entry which is preliminary data.</text>
</comment>
<evidence type="ECO:0000313" key="3">
    <source>
        <dbReference type="Proteomes" id="UP000284051"/>
    </source>
</evidence>